<dbReference type="PANTHER" id="PTHR42756:SF1">
    <property type="entry name" value="TRANSCRIPTIONAL REPRESSOR OF EMRAB OPERON"/>
    <property type="match status" value="1"/>
</dbReference>
<dbReference type="PRINTS" id="PR00598">
    <property type="entry name" value="HTHMARR"/>
</dbReference>
<dbReference type="GO" id="GO:0003677">
    <property type="term" value="F:DNA binding"/>
    <property type="evidence" value="ECO:0007669"/>
    <property type="project" value="UniProtKB-KW"/>
</dbReference>
<dbReference type="RefSeq" id="WP_080022986.1">
    <property type="nucleotide sequence ID" value="NZ_LTAY01000045.1"/>
</dbReference>
<dbReference type="GO" id="GO:0003700">
    <property type="term" value="F:DNA-binding transcription factor activity"/>
    <property type="evidence" value="ECO:0007669"/>
    <property type="project" value="InterPro"/>
</dbReference>
<protein>
    <submittedName>
        <fullName evidence="5">Transcriptional regulator SlyA</fullName>
    </submittedName>
</protein>
<reference evidence="5 6" key="1">
    <citation type="submission" date="2016-02" db="EMBL/GenBank/DDBJ databases">
        <title>Genome sequence of Clostridium thermobutyricum DSM 4928.</title>
        <authorList>
            <person name="Poehlein A."/>
            <person name="Daniel R."/>
        </authorList>
    </citation>
    <scope>NUCLEOTIDE SEQUENCE [LARGE SCALE GENOMIC DNA]</scope>
    <source>
        <strain evidence="5 6">DSM 4928</strain>
    </source>
</reference>
<dbReference type="OrthoDB" id="1904181at2"/>
<evidence type="ECO:0000256" key="3">
    <source>
        <dbReference type="ARBA" id="ARBA00023163"/>
    </source>
</evidence>
<dbReference type="PANTHER" id="PTHR42756">
    <property type="entry name" value="TRANSCRIPTIONAL REGULATOR, MARR"/>
    <property type="match status" value="1"/>
</dbReference>
<feature type="domain" description="HTH marR-type" evidence="4">
    <location>
        <begin position="12"/>
        <end position="144"/>
    </location>
</feature>
<evidence type="ECO:0000256" key="2">
    <source>
        <dbReference type="ARBA" id="ARBA00023125"/>
    </source>
</evidence>
<accession>A0A1V4SVP3</accession>
<evidence type="ECO:0000313" key="5">
    <source>
        <dbReference type="EMBL" id="OPX47533.1"/>
    </source>
</evidence>
<organism evidence="5 6">
    <name type="scientific">Clostridium thermobutyricum DSM 4928</name>
    <dbReference type="NCBI Taxonomy" id="1121339"/>
    <lineage>
        <taxon>Bacteria</taxon>
        <taxon>Bacillati</taxon>
        <taxon>Bacillota</taxon>
        <taxon>Clostridia</taxon>
        <taxon>Eubacteriales</taxon>
        <taxon>Clostridiaceae</taxon>
        <taxon>Clostridium</taxon>
    </lineage>
</organism>
<sequence>MEKNIDNQISELSKIFHEFLVFKKYLELEKRFSNLNKFSVNEISIINMLGHNDNVILKDIIDAIKVPKSTLTGLINKLEKNNLVKRVINDSDKRSYKLELTEKGMEISKEHDEFDKFVSSEMLNSLSNYEERQEFIKLFGKAVSNAKCNAKEEK</sequence>
<comment type="caution">
    <text evidence="5">The sequence shown here is derived from an EMBL/GenBank/DDBJ whole genome shotgun (WGS) entry which is preliminary data.</text>
</comment>
<dbReference type="EMBL" id="LTAY01000045">
    <property type="protein sequence ID" value="OPX47533.1"/>
    <property type="molecule type" value="Genomic_DNA"/>
</dbReference>
<dbReference type="Gene3D" id="1.10.10.10">
    <property type="entry name" value="Winged helix-like DNA-binding domain superfamily/Winged helix DNA-binding domain"/>
    <property type="match status" value="1"/>
</dbReference>
<dbReference type="InterPro" id="IPR036388">
    <property type="entry name" value="WH-like_DNA-bd_sf"/>
</dbReference>
<dbReference type="SUPFAM" id="SSF46785">
    <property type="entry name" value="Winged helix' DNA-binding domain"/>
    <property type="match status" value="1"/>
</dbReference>
<name>A0A1V4SVP3_9CLOT</name>
<dbReference type="InterPro" id="IPR000835">
    <property type="entry name" value="HTH_MarR-typ"/>
</dbReference>
<evidence type="ECO:0000256" key="1">
    <source>
        <dbReference type="ARBA" id="ARBA00023015"/>
    </source>
</evidence>
<dbReference type="AlphaFoldDB" id="A0A1V4SVP3"/>
<dbReference type="Proteomes" id="UP000191448">
    <property type="component" value="Unassembled WGS sequence"/>
</dbReference>
<evidence type="ECO:0000313" key="6">
    <source>
        <dbReference type="Proteomes" id="UP000191448"/>
    </source>
</evidence>
<dbReference type="Pfam" id="PF01047">
    <property type="entry name" value="MarR"/>
    <property type="match status" value="1"/>
</dbReference>
<keyword evidence="3" id="KW-0804">Transcription</keyword>
<keyword evidence="1" id="KW-0805">Transcription regulation</keyword>
<gene>
    <name evidence="5" type="primary">slyA_2</name>
    <name evidence="5" type="ORF">CLTHE_17920</name>
</gene>
<dbReference type="PROSITE" id="PS50995">
    <property type="entry name" value="HTH_MARR_2"/>
    <property type="match status" value="1"/>
</dbReference>
<dbReference type="InterPro" id="IPR036390">
    <property type="entry name" value="WH_DNA-bd_sf"/>
</dbReference>
<evidence type="ECO:0000259" key="4">
    <source>
        <dbReference type="PROSITE" id="PS50995"/>
    </source>
</evidence>
<proteinExistence type="predicted"/>
<keyword evidence="2" id="KW-0238">DNA-binding</keyword>
<dbReference type="SMART" id="SM00347">
    <property type="entry name" value="HTH_MARR"/>
    <property type="match status" value="1"/>
</dbReference>